<proteinExistence type="predicted"/>
<reference evidence="1" key="1">
    <citation type="journal article" date="2020" name="mSystems">
        <title>Genome- and Community-Level Interaction Insights into Carbon Utilization and Element Cycling Functions of Hydrothermarchaeota in Hydrothermal Sediment.</title>
        <authorList>
            <person name="Zhou Z."/>
            <person name="Liu Y."/>
            <person name="Xu W."/>
            <person name="Pan J."/>
            <person name="Luo Z.H."/>
            <person name="Li M."/>
        </authorList>
    </citation>
    <scope>NUCLEOTIDE SEQUENCE [LARGE SCALE GENOMIC DNA]</scope>
    <source>
        <strain evidence="1">SpSt-125</strain>
    </source>
</reference>
<accession>A0A7J2TZJ8</accession>
<sequence>MSLVMYVGPLMEDEINGNDSMAILFLAPLVEDLVKHYINIMAESGVVVPKNNSVYDLRIEFIERLLDIYPHISIPEICKGFALPSFFELAERIHYQDKILLSEPNMVSALVFLTRNIVQRFCESKPLAIFISDTTLYKLGEAGEALYSYKDMFIIESYGYVAEACDTVLIIYVKNVRSMSKIIEKILLESPNLILSVDLMEVASQGIPLSILELHKSKSLNIKFAVALELNEKSIGEKEKNALEKLYNLYDGKLGMVLKNAKPLIPKPIKVSKDTLNRYVHNIIANLSA</sequence>
<comment type="caution">
    <text evidence="1">The sequence shown here is derived from an EMBL/GenBank/DDBJ whole genome shotgun (WGS) entry which is preliminary data.</text>
</comment>
<organism evidence="1">
    <name type="scientific">Ignisphaera aggregans</name>
    <dbReference type="NCBI Taxonomy" id="334771"/>
    <lineage>
        <taxon>Archaea</taxon>
        <taxon>Thermoproteota</taxon>
        <taxon>Thermoprotei</taxon>
        <taxon>Desulfurococcales</taxon>
        <taxon>Desulfurococcaceae</taxon>
        <taxon>Ignisphaera</taxon>
    </lineage>
</organism>
<dbReference type="AlphaFoldDB" id="A0A7J2TZJ8"/>
<gene>
    <name evidence="1" type="ORF">ENO26_00260</name>
</gene>
<name>A0A7J2TZJ8_9CREN</name>
<protein>
    <submittedName>
        <fullName evidence="1">Uncharacterized protein</fullName>
    </submittedName>
</protein>
<evidence type="ECO:0000313" key="1">
    <source>
        <dbReference type="EMBL" id="HEM66010.1"/>
    </source>
</evidence>
<dbReference type="EMBL" id="DSEU01000001">
    <property type="protein sequence ID" value="HEM66010.1"/>
    <property type="molecule type" value="Genomic_DNA"/>
</dbReference>